<dbReference type="InterPro" id="IPR001610">
    <property type="entry name" value="PAC"/>
</dbReference>
<dbReference type="Gene3D" id="3.30.565.10">
    <property type="entry name" value="Histidine kinase-like ATPase, C-terminal domain"/>
    <property type="match status" value="1"/>
</dbReference>
<dbReference type="InterPro" id="IPR035965">
    <property type="entry name" value="PAS-like_dom_sf"/>
</dbReference>
<dbReference type="SUPFAM" id="SSF55785">
    <property type="entry name" value="PYP-like sensor domain (PAS domain)"/>
    <property type="match status" value="2"/>
</dbReference>
<dbReference type="RefSeq" id="WP_308974724.1">
    <property type="nucleotide sequence ID" value="NZ_JAVIDL010000001.1"/>
</dbReference>
<dbReference type="InterPro" id="IPR000014">
    <property type="entry name" value="PAS"/>
</dbReference>
<evidence type="ECO:0000313" key="8">
    <source>
        <dbReference type="EMBL" id="MDQ8934325.1"/>
    </source>
</evidence>
<dbReference type="InterPro" id="IPR013655">
    <property type="entry name" value="PAS_fold_3"/>
</dbReference>
<dbReference type="CDD" id="cd00130">
    <property type="entry name" value="PAS"/>
    <property type="match status" value="2"/>
</dbReference>
<dbReference type="Pfam" id="PF02518">
    <property type="entry name" value="HATPase_c"/>
    <property type="match status" value="1"/>
</dbReference>
<evidence type="ECO:0000256" key="5">
    <source>
        <dbReference type="ARBA" id="ARBA00022777"/>
    </source>
</evidence>
<keyword evidence="3" id="KW-0597">Phosphoprotein</keyword>
<dbReference type="CDD" id="cd00082">
    <property type="entry name" value="HisKA"/>
    <property type="match status" value="1"/>
</dbReference>
<dbReference type="PRINTS" id="PR00344">
    <property type="entry name" value="BCTRLSENSOR"/>
</dbReference>
<sequence>MNNQNYYQTIFDKAGDAIFIHDVDSAKIMDANQAAEQLTGFTRSQLLTMGVEDISAHSQGFNFPHAMSRIRQTARSGVIKFEWILQSTTGKQIPAEVCLKIIYIDQQAKVLALVRDISEIKQYQYALQSKDEYFKCLLESSADGIAILDTQAKLLYASPSLEKITGYRNRLALKKNILHLIHPEDRAQVRQFLYRELFHPQEQTQHLNYRFLHHSGQWRNHEASCKNLLLDPNIQGFLINYRDITERIEAENMVRTREKQLGHMSRCKTMGELSTALAHELNQPLAALTNYITGSILRIQNGLANNTETLDALNAALEQVQRVSNIIRSMRQFLKKGEANFKILQLNQLIHLIAPLIELKAEQGKTKIYYELSPTPIYIYADETLFSQVVINLVFNAVDALQHHTENGEVYIRTWQHQDLARMSIADNGPGLNGQNPEQLFESFYSSKIDSMGIGLTLSRSIIENHQGYLWVCEGTPGAIFNISLKAQGRE</sequence>
<evidence type="ECO:0000256" key="2">
    <source>
        <dbReference type="ARBA" id="ARBA00012438"/>
    </source>
</evidence>
<dbReference type="Proteomes" id="UP001243844">
    <property type="component" value="Unassembled WGS sequence"/>
</dbReference>
<dbReference type="EMBL" id="JAVIDL010000001">
    <property type="protein sequence ID" value="MDQ8934325.1"/>
    <property type="molecule type" value="Genomic_DNA"/>
</dbReference>
<dbReference type="InterPro" id="IPR004358">
    <property type="entry name" value="Sig_transdc_His_kin-like_C"/>
</dbReference>
<comment type="catalytic activity">
    <reaction evidence="1">
        <text>ATP + protein L-histidine = ADP + protein N-phospho-L-histidine.</text>
        <dbReference type="EC" id="2.7.13.3"/>
    </reaction>
</comment>
<evidence type="ECO:0000313" key="9">
    <source>
        <dbReference type="Proteomes" id="UP001243844"/>
    </source>
</evidence>
<comment type="caution">
    <text evidence="8">The sequence shown here is derived from an EMBL/GenBank/DDBJ whole genome shotgun (WGS) entry which is preliminary data.</text>
</comment>
<evidence type="ECO:0000259" key="7">
    <source>
        <dbReference type="PROSITE" id="PS50112"/>
    </source>
</evidence>
<dbReference type="GO" id="GO:0000155">
    <property type="term" value="F:phosphorelay sensor kinase activity"/>
    <property type="evidence" value="ECO:0007669"/>
    <property type="project" value="InterPro"/>
</dbReference>
<dbReference type="NCBIfam" id="TIGR00229">
    <property type="entry name" value="sensory_box"/>
    <property type="match status" value="2"/>
</dbReference>
<dbReference type="Gene3D" id="3.30.450.20">
    <property type="entry name" value="PAS domain"/>
    <property type="match status" value="2"/>
</dbReference>
<dbReference type="AlphaFoldDB" id="A0AAW8J3Q8"/>
<dbReference type="SMART" id="SM00387">
    <property type="entry name" value="HATPase_c"/>
    <property type="match status" value="1"/>
</dbReference>
<dbReference type="SMART" id="SM00086">
    <property type="entry name" value="PAC"/>
    <property type="match status" value="2"/>
</dbReference>
<dbReference type="Pfam" id="PF08447">
    <property type="entry name" value="PAS_3"/>
    <property type="match status" value="1"/>
</dbReference>
<evidence type="ECO:0000256" key="1">
    <source>
        <dbReference type="ARBA" id="ARBA00000085"/>
    </source>
</evidence>
<dbReference type="SMART" id="SM00091">
    <property type="entry name" value="PAS"/>
    <property type="match status" value="2"/>
</dbReference>
<dbReference type="InterPro" id="IPR052162">
    <property type="entry name" value="Sensor_kinase/Photoreceptor"/>
</dbReference>
<feature type="domain" description="Histidine kinase" evidence="6">
    <location>
        <begin position="276"/>
        <end position="489"/>
    </location>
</feature>
<dbReference type="Pfam" id="PF00512">
    <property type="entry name" value="HisKA"/>
    <property type="match status" value="1"/>
</dbReference>
<dbReference type="PANTHER" id="PTHR43304:SF1">
    <property type="entry name" value="PAC DOMAIN-CONTAINING PROTEIN"/>
    <property type="match status" value="1"/>
</dbReference>
<dbReference type="InterPro" id="IPR036097">
    <property type="entry name" value="HisK_dim/P_sf"/>
</dbReference>
<dbReference type="InterPro" id="IPR003594">
    <property type="entry name" value="HATPase_dom"/>
</dbReference>
<dbReference type="SUPFAM" id="SSF47384">
    <property type="entry name" value="Homodimeric domain of signal transducing histidine kinase"/>
    <property type="match status" value="1"/>
</dbReference>
<dbReference type="SMART" id="SM00388">
    <property type="entry name" value="HisKA"/>
    <property type="match status" value="1"/>
</dbReference>
<dbReference type="SUPFAM" id="SSF55874">
    <property type="entry name" value="ATPase domain of HSP90 chaperone/DNA topoisomerase II/histidine kinase"/>
    <property type="match status" value="1"/>
</dbReference>
<feature type="domain" description="PAS" evidence="7">
    <location>
        <begin position="130"/>
        <end position="200"/>
    </location>
</feature>
<dbReference type="Pfam" id="PF13426">
    <property type="entry name" value="PAS_9"/>
    <property type="match status" value="1"/>
</dbReference>
<dbReference type="PANTHER" id="PTHR43304">
    <property type="entry name" value="PHYTOCHROME-LIKE PROTEIN CPH1"/>
    <property type="match status" value="1"/>
</dbReference>
<dbReference type="InterPro" id="IPR003661">
    <property type="entry name" value="HisK_dim/P_dom"/>
</dbReference>
<dbReference type="PROSITE" id="PS50109">
    <property type="entry name" value="HIS_KIN"/>
    <property type="match status" value="1"/>
</dbReference>
<evidence type="ECO:0000256" key="3">
    <source>
        <dbReference type="ARBA" id="ARBA00022553"/>
    </source>
</evidence>
<feature type="domain" description="PAS" evidence="7">
    <location>
        <begin position="3"/>
        <end position="47"/>
    </location>
</feature>
<keyword evidence="4" id="KW-0808">Transferase</keyword>
<dbReference type="InterPro" id="IPR036890">
    <property type="entry name" value="HATPase_C_sf"/>
</dbReference>
<reference evidence="8" key="1">
    <citation type="submission" date="2023-08" db="EMBL/GenBank/DDBJ databases">
        <title>Emergence of clinically-relevant ST2 carbapenem-resistant Acinetobacter baumannii strains in hospital sewages in Zhejiang, East of China.</title>
        <authorList>
            <person name="Kaichao C."/>
            <person name="Zhang R."/>
        </authorList>
    </citation>
    <scope>NUCLEOTIDE SEQUENCE</scope>
    <source>
        <strain evidence="8">M-RB-37</strain>
    </source>
</reference>
<gene>
    <name evidence="8" type="ORF">RFH47_00990</name>
</gene>
<evidence type="ECO:0000256" key="4">
    <source>
        <dbReference type="ARBA" id="ARBA00022679"/>
    </source>
</evidence>
<name>A0AAW8J3Q8_9GAMM</name>
<protein>
    <recommendedName>
        <fullName evidence="2">histidine kinase</fullName>
        <ecNumber evidence="2">2.7.13.3</ecNumber>
    </recommendedName>
</protein>
<keyword evidence="5" id="KW-0418">Kinase</keyword>
<accession>A0AAW8J3Q8</accession>
<proteinExistence type="predicted"/>
<dbReference type="InterPro" id="IPR005467">
    <property type="entry name" value="His_kinase_dom"/>
</dbReference>
<dbReference type="EC" id="2.7.13.3" evidence="2"/>
<evidence type="ECO:0000259" key="6">
    <source>
        <dbReference type="PROSITE" id="PS50109"/>
    </source>
</evidence>
<dbReference type="Gene3D" id="1.10.287.130">
    <property type="match status" value="1"/>
</dbReference>
<organism evidence="8 9">
    <name type="scientific">Acinetobacter rudis</name>
    <dbReference type="NCBI Taxonomy" id="632955"/>
    <lineage>
        <taxon>Bacteria</taxon>
        <taxon>Pseudomonadati</taxon>
        <taxon>Pseudomonadota</taxon>
        <taxon>Gammaproteobacteria</taxon>
        <taxon>Moraxellales</taxon>
        <taxon>Moraxellaceae</taxon>
        <taxon>Acinetobacter</taxon>
    </lineage>
</organism>
<dbReference type="PROSITE" id="PS50112">
    <property type="entry name" value="PAS"/>
    <property type="match status" value="2"/>
</dbReference>